<dbReference type="Gene3D" id="3.20.20.70">
    <property type="entry name" value="Aldolase class I"/>
    <property type="match status" value="1"/>
</dbReference>
<dbReference type="PANTHER" id="PTHR43075:SF1">
    <property type="entry name" value="FORMATE LYASE ACTIVATING ENZYME, PUTATIVE (AFU_ORTHOLOGUE AFUA_2G15630)-RELATED"/>
    <property type="match status" value="1"/>
</dbReference>
<evidence type="ECO:0000256" key="5">
    <source>
        <dbReference type="PIRSR" id="PIRSR004869-50"/>
    </source>
</evidence>
<evidence type="ECO:0000259" key="6">
    <source>
        <dbReference type="Pfam" id="PF04055"/>
    </source>
</evidence>
<dbReference type="GO" id="GO:0051536">
    <property type="term" value="F:iron-sulfur cluster binding"/>
    <property type="evidence" value="ECO:0007669"/>
    <property type="project" value="UniProtKB-KW"/>
</dbReference>
<dbReference type="PANTHER" id="PTHR43075">
    <property type="entry name" value="FORMATE LYASE ACTIVATING ENZYME, PUTATIVE (AFU_ORTHOLOGUE AFUA_2G15630)-RELATED"/>
    <property type="match status" value="1"/>
</dbReference>
<keyword evidence="2 5" id="KW-0479">Metal-binding</keyword>
<evidence type="ECO:0000256" key="3">
    <source>
        <dbReference type="ARBA" id="ARBA00023004"/>
    </source>
</evidence>
<evidence type="ECO:0000256" key="4">
    <source>
        <dbReference type="ARBA" id="ARBA00023014"/>
    </source>
</evidence>
<dbReference type="SFLD" id="SFLDS00029">
    <property type="entry name" value="Radical_SAM"/>
    <property type="match status" value="1"/>
</dbReference>
<evidence type="ECO:0000313" key="8">
    <source>
        <dbReference type="Proteomes" id="UP000177925"/>
    </source>
</evidence>
<keyword evidence="4 5" id="KW-0411">Iron-sulfur</keyword>
<proteinExistence type="predicted"/>
<dbReference type="InterPro" id="IPR058240">
    <property type="entry name" value="rSAM_sf"/>
</dbReference>
<dbReference type="PIRSF" id="PIRSF004869">
    <property type="entry name" value="PflX_prd"/>
    <property type="match status" value="1"/>
</dbReference>
<dbReference type="EMBL" id="MFSS01000070">
    <property type="protein sequence ID" value="OGI43054.1"/>
    <property type="molecule type" value="Genomic_DNA"/>
</dbReference>
<dbReference type="SUPFAM" id="SSF102114">
    <property type="entry name" value="Radical SAM enzymes"/>
    <property type="match status" value="1"/>
</dbReference>
<feature type="binding site" evidence="5">
    <location>
        <position position="99"/>
    </location>
    <ligand>
        <name>[4Fe-4S] cluster</name>
        <dbReference type="ChEBI" id="CHEBI:49883"/>
        <note>4Fe-4S-S-AdoMet</note>
    </ligand>
</feature>
<dbReference type="InterPro" id="IPR007197">
    <property type="entry name" value="rSAM"/>
</dbReference>
<dbReference type="InterPro" id="IPR013785">
    <property type="entry name" value="Aldolase_TIM"/>
</dbReference>
<accession>A0A1F6TD67</accession>
<keyword evidence="3 5" id="KW-0408">Iron</keyword>
<dbReference type="InterPro" id="IPR040085">
    <property type="entry name" value="MJ0674-like"/>
</dbReference>
<dbReference type="SFLD" id="SFLDG01099">
    <property type="entry name" value="Uncharacterised_Radical_SAM_Su"/>
    <property type="match status" value="1"/>
</dbReference>
<evidence type="ECO:0000256" key="2">
    <source>
        <dbReference type="ARBA" id="ARBA00022723"/>
    </source>
</evidence>
<feature type="binding site" evidence="5">
    <location>
        <position position="96"/>
    </location>
    <ligand>
        <name>[4Fe-4S] cluster</name>
        <dbReference type="ChEBI" id="CHEBI:49883"/>
        <note>4Fe-4S-S-AdoMet</note>
    </ligand>
</feature>
<comment type="cofactor">
    <cofactor evidence="5">
        <name>[4Fe-4S] cluster</name>
        <dbReference type="ChEBI" id="CHEBI:49883"/>
    </cofactor>
    <text evidence="5">Binds 1 [4Fe-4S] cluster. The cluster is coordinated with 3 cysteines and an exchangeable S-adenosyl-L-methionine.</text>
</comment>
<reference evidence="7 8" key="1">
    <citation type="journal article" date="2016" name="Nat. Commun.">
        <title>Thousands of microbial genomes shed light on interconnected biogeochemical processes in an aquifer system.</title>
        <authorList>
            <person name="Anantharaman K."/>
            <person name="Brown C.T."/>
            <person name="Hug L.A."/>
            <person name="Sharon I."/>
            <person name="Castelle C.J."/>
            <person name="Probst A.J."/>
            <person name="Thomas B.C."/>
            <person name="Singh A."/>
            <person name="Wilkins M.J."/>
            <person name="Karaoz U."/>
            <person name="Brodie E.L."/>
            <person name="Williams K.H."/>
            <person name="Hubbard S.S."/>
            <person name="Banfield J.F."/>
        </authorList>
    </citation>
    <scope>NUCLEOTIDE SEQUENCE [LARGE SCALE GENOMIC DNA]</scope>
</reference>
<evidence type="ECO:0000313" key="7">
    <source>
        <dbReference type="EMBL" id="OGI43054.1"/>
    </source>
</evidence>
<dbReference type="Pfam" id="PF04055">
    <property type="entry name" value="Radical_SAM"/>
    <property type="match status" value="1"/>
</dbReference>
<comment type="caution">
    <text evidence="7">The sequence shown here is derived from an EMBL/GenBank/DDBJ whole genome shotgun (WGS) entry which is preliminary data.</text>
</comment>
<sequence>MNNPANGNGFEPAYLALLRRSELAARVASAYRHLEDCDLCARYCHVNRRQTREGAVCRTGERAVVNSFGPHHGEEDPLRGWNGSGTIFFSWCSLRCVFCQNWEISQKGMGREVEPEQLADMMLALQSQGCHNINLVTPSHVVAQIIAAVHIGAQKGLRLPLVFNTGGYDSREALALLDGIIDIYMPDMKYGDSAVARQYSRVRDYVEVNFAAVREMHRQVGDLQLDDHGVARRGLLVRHLVLPGGLAGTEMVLAFLAREISTNTYLNLMDQYHPCYRADENPPLDRSLTADEYRAALQTAECYGLRRLDHRQRERTFTE</sequence>
<feature type="binding site" evidence="5">
    <location>
        <position position="92"/>
    </location>
    <ligand>
        <name>[4Fe-4S] cluster</name>
        <dbReference type="ChEBI" id="CHEBI:49883"/>
        <note>4Fe-4S-S-AdoMet</note>
    </ligand>
</feature>
<name>A0A1F6TD67_9PROT</name>
<feature type="domain" description="Radical SAM core" evidence="6">
    <location>
        <begin position="87"/>
        <end position="218"/>
    </location>
</feature>
<protein>
    <submittedName>
        <fullName evidence="7">Radical SAM protein</fullName>
    </submittedName>
</protein>
<dbReference type="GO" id="GO:0046872">
    <property type="term" value="F:metal ion binding"/>
    <property type="evidence" value="ECO:0007669"/>
    <property type="project" value="UniProtKB-KW"/>
</dbReference>
<dbReference type="GO" id="GO:0003824">
    <property type="term" value="F:catalytic activity"/>
    <property type="evidence" value="ECO:0007669"/>
    <property type="project" value="InterPro"/>
</dbReference>
<dbReference type="InterPro" id="IPR016431">
    <property type="entry name" value="Pyrv-formate_lyase-activ_prd"/>
</dbReference>
<gene>
    <name evidence="7" type="ORF">A2150_06525</name>
</gene>
<dbReference type="AlphaFoldDB" id="A0A1F6TD67"/>
<organism evidence="7 8">
    <name type="scientific">Candidatus Muproteobacteria bacterium RBG_16_64_11</name>
    <dbReference type="NCBI Taxonomy" id="1817758"/>
    <lineage>
        <taxon>Bacteria</taxon>
        <taxon>Pseudomonadati</taxon>
        <taxon>Pseudomonadota</taxon>
        <taxon>Candidatus Muproteobacteria</taxon>
    </lineage>
</organism>
<dbReference type="STRING" id="1817758.A2150_06525"/>
<evidence type="ECO:0000256" key="1">
    <source>
        <dbReference type="ARBA" id="ARBA00022691"/>
    </source>
</evidence>
<keyword evidence="1 5" id="KW-0949">S-adenosyl-L-methionine</keyword>
<dbReference type="Proteomes" id="UP000177925">
    <property type="component" value="Unassembled WGS sequence"/>
</dbReference>